<comment type="caution">
    <text evidence="2">The sequence shown here is derived from an EMBL/GenBank/DDBJ whole genome shotgun (WGS) entry which is preliminary data.</text>
</comment>
<gene>
    <name evidence="2" type="ORF">OBE_08984</name>
</gene>
<dbReference type="PANTHER" id="PTHR35794">
    <property type="entry name" value="CELL DIVISION PROTEIN DIVIVA"/>
    <property type="match status" value="1"/>
</dbReference>
<protein>
    <submittedName>
        <fullName evidence="2">DivIVA domain protein</fullName>
    </submittedName>
</protein>
<dbReference type="AlphaFoldDB" id="K1TM55"/>
<accession>K1TM55</accession>
<evidence type="ECO:0000313" key="2">
    <source>
        <dbReference type="EMBL" id="EKC60426.1"/>
    </source>
</evidence>
<organism evidence="2">
    <name type="scientific">human gut metagenome</name>
    <dbReference type="NCBI Taxonomy" id="408170"/>
    <lineage>
        <taxon>unclassified sequences</taxon>
        <taxon>metagenomes</taxon>
        <taxon>organismal metagenomes</taxon>
    </lineage>
</organism>
<keyword evidence="1" id="KW-0175">Coiled coil</keyword>
<dbReference type="Pfam" id="PF05103">
    <property type="entry name" value="DivIVA"/>
    <property type="match status" value="1"/>
</dbReference>
<evidence type="ECO:0000256" key="1">
    <source>
        <dbReference type="SAM" id="Coils"/>
    </source>
</evidence>
<dbReference type="Gene3D" id="6.10.250.660">
    <property type="match status" value="1"/>
</dbReference>
<sequence>FEKAMFGGYDMAAVQNYQEEVATELANAQKEVAVLKGKMKVLVDKIEEYRASEDAMRLAILSAQKVGKQIEDDAQARADKILGEAKNTSDRILGGLQHETANEEAKLLNAKNVLRKISGRCA</sequence>
<feature type="non-terminal residue" evidence="2">
    <location>
        <position position="1"/>
    </location>
</feature>
<dbReference type="Gene3D" id="1.20.5.620">
    <property type="entry name" value="F1F0 ATP synthase subunit B, membrane domain"/>
    <property type="match status" value="1"/>
</dbReference>
<dbReference type="EMBL" id="AJWZ01006212">
    <property type="protein sequence ID" value="EKC60426.1"/>
    <property type="molecule type" value="Genomic_DNA"/>
</dbReference>
<feature type="coiled-coil region" evidence="1">
    <location>
        <begin position="18"/>
        <end position="45"/>
    </location>
</feature>
<dbReference type="InterPro" id="IPR007793">
    <property type="entry name" value="DivIVA_fam"/>
</dbReference>
<dbReference type="PANTHER" id="PTHR35794:SF2">
    <property type="entry name" value="CELL DIVISION PROTEIN DIVIVA"/>
    <property type="match status" value="1"/>
</dbReference>
<proteinExistence type="predicted"/>
<reference evidence="2" key="1">
    <citation type="journal article" date="2013" name="Environ. Microbiol.">
        <title>Microbiota from the distal guts of lean and obese adolescents exhibit partial functional redundancy besides clear differences in community structure.</title>
        <authorList>
            <person name="Ferrer M."/>
            <person name="Ruiz A."/>
            <person name="Lanza F."/>
            <person name="Haange S.B."/>
            <person name="Oberbach A."/>
            <person name="Till H."/>
            <person name="Bargiela R."/>
            <person name="Campoy C."/>
            <person name="Segura M.T."/>
            <person name="Richter M."/>
            <person name="von Bergen M."/>
            <person name="Seifert J."/>
            <person name="Suarez A."/>
        </authorList>
    </citation>
    <scope>NUCLEOTIDE SEQUENCE</scope>
</reference>
<name>K1TM55_9ZZZZ</name>